<comment type="subcellular location">
    <subcellularLocation>
        <location evidence="1 5">Bacterial flagellum basal body</location>
    </subcellularLocation>
</comment>
<dbReference type="NCBIfam" id="TIGR03506">
    <property type="entry name" value="FlgEFG_subfam"/>
    <property type="match status" value="1"/>
</dbReference>
<reference evidence="10 11" key="1">
    <citation type="submission" date="2018-03" db="EMBL/GenBank/DDBJ databases">
        <title>Genome sequencing of Melaminivora sp.</title>
        <authorList>
            <person name="Kim S.-J."/>
            <person name="Heo J."/>
            <person name="Ahn J.-H."/>
            <person name="Kwon S.-W."/>
        </authorList>
    </citation>
    <scope>NUCLEOTIDE SEQUENCE [LARGE SCALE GENOMIC DNA]</scope>
    <source>
        <strain evidence="10 11">SC2-9</strain>
    </source>
</reference>
<dbReference type="GO" id="GO:0005829">
    <property type="term" value="C:cytosol"/>
    <property type="evidence" value="ECO:0007669"/>
    <property type="project" value="TreeGrafter"/>
</dbReference>
<evidence type="ECO:0000259" key="9">
    <source>
        <dbReference type="Pfam" id="PF22692"/>
    </source>
</evidence>
<dbReference type="Pfam" id="PF00460">
    <property type="entry name" value="Flg_bb_rod"/>
    <property type="match status" value="1"/>
</dbReference>
<feature type="domain" description="Flagellar hook protein FlgE D2" evidence="8">
    <location>
        <begin position="165"/>
        <end position="320"/>
    </location>
</feature>
<comment type="similarity">
    <text evidence="2 5">Belongs to the flagella basal body rod proteins family.</text>
</comment>
<dbReference type="EMBL" id="CP027667">
    <property type="protein sequence ID" value="AVO49720.1"/>
    <property type="molecule type" value="Genomic_DNA"/>
</dbReference>
<dbReference type="PANTHER" id="PTHR30435:SF1">
    <property type="entry name" value="FLAGELLAR HOOK PROTEIN FLGE"/>
    <property type="match status" value="1"/>
</dbReference>
<comment type="function">
    <text evidence="5">A flexible structure which links the flagellar filament to the drive apparatus in the basal body.</text>
</comment>
<dbReference type="PANTHER" id="PTHR30435">
    <property type="entry name" value="FLAGELLAR PROTEIN"/>
    <property type="match status" value="1"/>
</dbReference>
<evidence type="ECO:0000256" key="2">
    <source>
        <dbReference type="ARBA" id="ARBA00009677"/>
    </source>
</evidence>
<dbReference type="RefSeq" id="WP_106684149.1">
    <property type="nucleotide sequence ID" value="NZ_CP027667.1"/>
</dbReference>
<gene>
    <name evidence="10" type="ORF">C6568_10985</name>
</gene>
<keyword evidence="11" id="KW-1185">Reference proteome</keyword>
<keyword evidence="4 5" id="KW-0975">Bacterial flagellum</keyword>
<evidence type="ECO:0000259" key="6">
    <source>
        <dbReference type="Pfam" id="PF00460"/>
    </source>
</evidence>
<evidence type="ECO:0000259" key="8">
    <source>
        <dbReference type="Pfam" id="PF07559"/>
    </source>
</evidence>
<dbReference type="Pfam" id="PF07559">
    <property type="entry name" value="FlgE_D2"/>
    <property type="match status" value="1"/>
</dbReference>
<dbReference type="Proteomes" id="UP000237925">
    <property type="component" value="Chromosome"/>
</dbReference>
<dbReference type="InterPro" id="IPR010930">
    <property type="entry name" value="Flg_bb/hook_C_dom"/>
</dbReference>
<dbReference type="InterPro" id="IPR053967">
    <property type="entry name" value="LlgE_F_G-like_D1"/>
</dbReference>
<dbReference type="InterPro" id="IPR037058">
    <property type="entry name" value="Falgellar_hook_FlgE_sf"/>
</dbReference>
<accession>A0A2R3QD72</accession>
<keyword evidence="10" id="KW-0282">Flagellum</keyword>
<dbReference type="InterPro" id="IPR001444">
    <property type="entry name" value="Flag_bb_rod_N"/>
</dbReference>
<dbReference type="OrthoDB" id="8578401at2"/>
<feature type="domain" description="Flagellar basal body rod protein N-terminal" evidence="6">
    <location>
        <begin position="6"/>
        <end position="33"/>
    </location>
</feature>
<feature type="domain" description="Flagellar hook protein FlgE/F/G-like D1" evidence="9">
    <location>
        <begin position="83"/>
        <end position="125"/>
    </location>
</feature>
<dbReference type="AlphaFoldDB" id="A0A2R3QD72"/>
<keyword evidence="10" id="KW-0966">Cell projection</keyword>
<dbReference type="InterPro" id="IPR011491">
    <property type="entry name" value="FlgE_D2"/>
</dbReference>
<dbReference type="GO" id="GO:0009424">
    <property type="term" value="C:bacterial-type flagellum hook"/>
    <property type="evidence" value="ECO:0007669"/>
    <property type="project" value="TreeGrafter"/>
</dbReference>
<evidence type="ECO:0000256" key="3">
    <source>
        <dbReference type="ARBA" id="ARBA00019015"/>
    </source>
</evidence>
<evidence type="ECO:0000256" key="5">
    <source>
        <dbReference type="RuleBase" id="RU362116"/>
    </source>
</evidence>
<feature type="domain" description="Flagellar basal-body/hook protein C-terminal" evidence="7">
    <location>
        <begin position="393"/>
        <end position="438"/>
    </location>
</feature>
<dbReference type="Gene3D" id="2.60.98.20">
    <property type="entry name" value="Flagellar hook protein FlgE"/>
    <property type="match status" value="1"/>
</dbReference>
<evidence type="ECO:0000313" key="10">
    <source>
        <dbReference type="EMBL" id="AVO49720.1"/>
    </source>
</evidence>
<protein>
    <recommendedName>
        <fullName evidence="3 5">Flagellar hook protein FlgE</fullName>
    </recommendedName>
</protein>
<evidence type="ECO:0000259" key="7">
    <source>
        <dbReference type="Pfam" id="PF06429"/>
    </source>
</evidence>
<sequence length="439" mass="45107">MGFQQGLSGLNASAKNLDVIGHNIANSNTTGFKASRTEFAAMVASAIGTSGGNNAGIGVETAAIAQQFSQGSLTITGNSLDVAINGNGFFTLQMPDGSMAYTRDGAFKLDTQGNLMTNSGANVMGVPVNPLTGQALQGAQAGPLRLPTGQPIEAKATRVISAAFNLDARAQIAAGDPAATPPIPATPRATYGTSVNVYDHQGVATPVNLYFEKTGTANQWKIFDSLDPAAADIGTIDFDPATNKITGPLADNPYTAINGPGLYLTVDPVNNPNLAGTPIDNQTDPLNNSGITAAGIFLDLSAVTQFGTKFAVTDLTQSGYTAGSLTGVQVGDDGRIMARYSNGISRPEGQLMLASFRNAQGLEPVGGNNWVVSAASGPAVSGVPGNGNFGSLRSGALEDSNVDLTAELVNMMTAQRAYQANAQTIKTQDQVMSTLVNLR</sequence>
<dbReference type="KEGG" id="mela:C6568_10985"/>
<dbReference type="InterPro" id="IPR037925">
    <property type="entry name" value="FlgE/F/G-like"/>
</dbReference>
<dbReference type="Pfam" id="PF22692">
    <property type="entry name" value="LlgE_F_G_D1"/>
    <property type="match status" value="1"/>
</dbReference>
<dbReference type="Pfam" id="PF06429">
    <property type="entry name" value="Flg_bbr_C"/>
    <property type="match status" value="1"/>
</dbReference>
<name>A0A2R3QD72_9BURK</name>
<proteinExistence type="inferred from homology"/>
<evidence type="ECO:0000256" key="4">
    <source>
        <dbReference type="ARBA" id="ARBA00023143"/>
    </source>
</evidence>
<keyword evidence="10" id="KW-0969">Cilium</keyword>
<dbReference type="GO" id="GO:0071978">
    <property type="term" value="P:bacterial-type flagellum-dependent swarming motility"/>
    <property type="evidence" value="ECO:0007669"/>
    <property type="project" value="TreeGrafter"/>
</dbReference>
<organism evidence="10 11">
    <name type="scientific">Melaminivora suipulveris</name>
    <dbReference type="NCBI Taxonomy" id="2109913"/>
    <lineage>
        <taxon>Bacteria</taxon>
        <taxon>Pseudomonadati</taxon>
        <taxon>Pseudomonadota</taxon>
        <taxon>Betaproteobacteria</taxon>
        <taxon>Burkholderiales</taxon>
        <taxon>Comamonadaceae</taxon>
        <taxon>Melaminivora</taxon>
    </lineage>
</organism>
<evidence type="ECO:0000256" key="1">
    <source>
        <dbReference type="ARBA" id="ARBA00004117"/>
    </source>
</evidence>
<evidence type="ECO:0000313" key="11">
    <source>
        <dbReference type="Proteomes" id="UP000237925"/>
    </source>
</evidence>
<dbReference type="NCBIfam" id="NF004238">
    <property type="entry name" value="PRK05682.1-1"/>
    <property type="match status" value="1"/>
</dbReference>
<dbReference type="GO" id="GO:0009425">
    <property type="term" value="C:bacterial-type flagellum basal body"/>
    <property type="evidence" value="ECO:0007669"/>
    <property type="project" value="UniProtKB-SubCell"/>
</dbReference>
<dbReference type="InterPro" id="IPR020013">
    <property type="entry name" value="Flagellar_FlgE/F/G"/>
</dbReference>
<dbReference type="SUPFAM" id="SSF117143">
    <property type="entry name" value="Flagellar hook protein flgE"/>
    <property type="match status" value="1"/>
</dbReference>